<proteinExistence type="predicted"/>
<dbReference type="Gene3D" id="2.40.50.140">
    <property type="entry name" value="Nucleic acid-binding proteins"/>
    <property type="match status" value="1"/>
</dbReference>
<comment type="subcellular location">
    <subcellularLocation>
        <location evidence="1">Cytoplasm</location>
    </subcellularLocation>
</comment>
<dbReference type="SUPFAM" id="SSF50249">
    <property type="entry name" value="Nucleic acid-binding proteins"/>
    <property type="match status" value="1"/>
</dbReference>
<dbReference type="InterPro" id="IPR050181">
    <property type="entry name" value="Cold_shock_domain"/>
</dbReference>
<dbReference type="InterPro" id="IPR012340">
    <property type="entry name" value="NA-bd_OB-fold"/>
</dbReference>
<reference evidence="4 5" key="1">
    <citation type="submission" date="2014-07" db="EMBL/GenBank/DDBJ databases">
        <authorList>
            <person name="McCorrison J."/>
            <person name="Sanka R."/>
            <person name="Torralba M."/>
            <person name="Gillis M."/>
            <person name="Haft D.H."/>
            <person name="Methe B."/>
            <person name="Sutton G."/>
            <person name="Nelson K.E."/>
        </authorList>
    </citation>
    <scope>NUCLEOTIDE SEQUENCE [LARGE SCALE GENOMIC DNA]</scope>
    <source>
        <strain evidence="4 5">S7-1-13</strain>
    </source>
</reference>
<keyword evidence="2" id="KW-0963">Cytoplasm</keyword>
<evidence type="ECO:0000313" key="5">
    <source>
        <dbReference type="Proteomes" id="UP000029579"/>
    </source>
</evidence>
<dbReference type="PROSITE" id="PS51857">
    <property type="entry name" value="CSD_2"/>
    <property type="match status" value="1"/>
</dbReference>
<evidence type="ECO:0000259" key="3">
    <source>
        <dbReference type="PROSITE" id="PS51857"/>
    </source>
</evidence>
<sequence length="66" mass="7551">MSIGVVKFFDNKKGFGFIKWGGEDLFVHFSDIVSEEEFKKLETGDNVEFEKIEAPRGPQAKKVKKI</sequence>
<dbReference type="SMART" id="SM00357">
    <property type="entry name" value="CSP"/>
    <property type="match status" value="1"/>
</dbReference>
<dbReference type="AlphaFoldDB" id="A0A095X511"/>
<organism evidence="4 5">
    <name type="scientific">Anaerococcus lactolyticus S7-1-13</name>
    <dbReference type="NCBI Taxonomy" id="1284686"/>
    <lineage>
        <taxon>Bacteria</taxon>
        <taxon>Bacillati</taxon>
        <taxon>Bacillota</taxon>
        <taxon>Tissierellia</taxon>
        <taxon>Tissierellales</taxon>
        <taxon>Peptoniphilaceae</taxon>
        <taxon>Anaerococcus</taxon>
    </lineage>
</organism>
<dbReference type="InterPro" id="IPR011129">
    <property type="entry name" value="CSD"/>
</dbReference>
<evidence type="ECO:0000256" key="1">
    <source>
        <dbReference type="ARBA" id="ARBA00004496"/>
    </source>
</evidence>
<dbReference type="PRINTS" id="PR00050">
    <property type="entry name" value="COLDSHOCK"/>
</dbReference>
<gene>
    <name evidence="4" type="ORF">HMPREF1630_02535</name>
</gene>
<protein>
    <submittedName>
        <fullName evidence="4">Cold-shock protein</fullName>
    </submittedName>
</protein>
<name>A0A095X511_9FIRM</name>
<comment type="caution">
    <text evidence="4">The sequence shown here is derived from an EMBL/GenBank/DDBJ whole genome shotgun (WGS) entry which is preliminary data.</text>
</comment>
<evidence type="ECO:0000313" key="4">
    <source>
        <dbReference type="EMBL" id="KGF04918.1"/>
    </source>
</evidence>
<dbReference type="OrthoDB" id="9805039at2"/>
<dbReference type="GO" id="GO:0003676">
    <property type="term" value="F:nucleic acid binding"/>
    <property type="evidence" value="ECO:0007669"/>
    <property type="project" value="InterPro"/>
</dbReference>
<dbReference type="InterPro" id="IPR002059">
    <property type="entry name" value="CSP_DNA-bd"/>
</dbReference>
<dbReference type="InterPro" id="IPR012156">
    <property type="entry name" value="Cold_shock_CspA"/>
</dbReference>
<dbReference type="PANTHER" id="PTHR11544">
    <property type="entry name" value="COLD SHOCK DOMAIN CONTAINING PROTEINS"/>
    <property type="match status" value="1"/>
</dbReference>
<dbReference type="GO" id="GO:0005737">
    <property type="term" value="C:cytoplasm"/>
    <property type="evidence" value="ECO:0007669"/>
    <property type="project" value="UniProtKB-SubCell"/>
</dbReference>
<dbReference type="eggNOG" id="COG1278">
    <property type="taxonomic scope" value="Bacteria"/>
</dbReference>
<dbReference type="CDD" id="cd04458">
    <property type="entry name" value="CSP_CDS"/>
    <property type="match status" value="1"/>
</dbReference>
<dbReference type="RefSeq" id="WP_004828739.1">
    <property type="nucleotide sequence ID" value="NZ_JRMW01000024.1"/>
</dbReference>
<evidence type="ECO:0000256" key="2">
    <source>
        <dbReference type="ARBA" id="ARBA00022490"/>
    </source>
</evidence>
<dbReference type="Proteomes" id="UP000029579">
    <property type="component" value="Unassembled WGS sequence"/>
</dbReference>
<dbReference type="EMBL" id="JRMW01000024">
    <property type="protein sequence ID" value="KGF04918.1"/>
    <property type="molecule type" value="Genomic_DNA"/>
</dbReference>
<accession>A0A095X511</accession>
<feature type="domain" description="CSD" evidence="3">
    <location>
        <begin position="1"/>
        <end position="65"/>
    </location>
</feature>
<dbReference type="PIRSF" id="PIRSF002599">
    <property type="entry name" value="Cold_shock_A"/>
    <property type="match status" value="1"/>
</dbReference>
<dbReference type="Pfam" id="PF00313">
    <property type="entry name" value="CSD"/>
    <property type="match status" value="1"/>
</dbReference>